<name>A0ABT2YBE2_9BURK</name>
<dbReference type="InterPro" id="IPR036873">
    <property type="entry name" value="Rhodanese-like_dom_sf"/>
</dbReference>
<dbReference type="RefSeq" id="WP_263569601.1">
    <property type="nucleotide sequence ID" value="NZ_JAJIRN010000001.1"/>
</dbReference>
<keyword evidence="3" id="KW-1185">Reference proteome</keyword>
<proteinExistence type="predicted"/>
<dbReference type="Pfam" id="PF00581">
    <property type="entry name" value="Rhodanese"/>
    <property type="match status" value="1"/>
</dbReference>
<evidence type="ECO:0000313" key="2">
    <source>
        <dbReference type="EMBL" id="MCV2366992.1"/>
    </source>
</evidence>
<dbReference type="PROSITE" id="PS00380">
    <property type="entry name" value="RHODANESE_1"/>
    <property type="match status" value="1"/>
</dbReference>
<dbReference type="PANTHER" id="PTHR30401:SF0">
    <property type="entry name" value="TRNA 2-SELENOURIDINE SYNTHASE"/>
    <property type="match status" value="1"/>
</dbReference>
<protein>
    <recommendedName>
        <fullName evidence="1">Rhodanese domain-containing protein</fullName>
    </recommendedName>
</protein>
<accession>A0ABT2YBE2</accession>
<dbReference type="InterPro" id="IPR001307">
    <property type="entry name" value="Thiosulphate_STrfase_CS"/>
</dbReference>
<dbReference type="PROSITE" id="PS50206">
    <property type="entry name" value="RHODANESE_3"/>
    <property type="match status" value="1"/>
</dbReference>
<feature type="domain" description="Rhodanese" evidence="1">
    <location>
        <begin position="27"/>
        <end position="129"/>
    </location>
</feature>
<reference evidence="2 3" key="1">
    <citation type="submission" date="2021-11" db="EMBL/GenBank/DDBJ databases">
        <authorList>
            <person name="Liang Q."/>
            <person name="Mou H."/>
            <person name="Liu Z."/>
        </authorList>
    </citation>
    <scope>NUCLEOTIDE SEQUENCE [LARGE SCALE GENOMIC DNA]</scope>
    <source>
        <strain evidence="2 3">CHU3</strain>
    </source>
</reference>
<dbReference type="InterPro" id="IPR017582">
    <property type="entry name" value="SelU"/>
</dbReference>
<dbReference type="Gene3D" id="3.40.250.10">
    <property type="entry name" value="Rhodanese-like domain"/>
    <property type="match status" value="1"/>
</dbReference>
<dbReference type="Proteomes" id="UP001209701">
    <property type="component" value="Unassembled WGS sequence"/>
</dbReference>
<dbReference type="InterPro" id="IPR001763">
    <property type="entry name" value="Rhodanese-like_dom"/>
</dbReference>
<sequence length="230" mass="25424">MTETAVAFEALVHPHQLEVQDFASYGLVIDARSAAEFEADHIPGAVSLPAALAATQPESKRDQGLPNELLALLAGLARADALLVYCDRRGLDSQVWAERLRRDGWSVDVLAGGWPSYRRWVDAGLELLPRSMRWRRLRVPAADEFRVLAELEVNGHQTLDIAALAHSQNLPDTSALAVLPCAPMTQARFESELLEALRRLDPEREVFTAEVPLPSNLILPVALREALNRL</sequence>
<evidence type="ECO:0000259" key="1">
    <source>
        <dbReference type="PROSITE" id="PS50206"/>
    </source>
</evidence>
<gene>
    <name evidence="2" type="ORF">LNV07_02635</name>
</gene>
<dbReference type="SMART" id="SM00450">
    <property type="entry name" value="RHOD"/>
    <property type="match status" value="1"/>
</dbReference>
<organism evidence="2 3">
    <name type="scientific">Roseateles oligotrophus</name>
    <dbReference type="NCBI Taxonomy" id="1769250"/>
    <lineage>
        <taxon>Bacteria</taxon>
        <taxon>Pseudomonadati</taxon>
        <taxon>Pseudomonadota</taxon>
        <taxon>Betaproteobacteria</taxon>
        <taxon>Burkholderiales</taxon>
        <taxon>Sphaerotilaceae</taxon>
        <taxon>Roseateles</taxon>
    </lineage>
</organism>
<evidence type="ECO:0000313" key="3">
    <source>
        <dbReference type="Proteomes" id="UP001209701"/>
    </source>
</evidence>
<dbReference type="PANTHER" id="PTHR30401">
    <property type="entry name" value="TRNA 2-SELENOURIDINE SYNTHASE"/>
    <property type="match status" value="1"/>
</dbReference>
<dbReference type="EMBL" id="JAJIRN010000001">
    <property type="protein sequence ID" value="MCV2366992.1"/>
    <property type="molecule type" value="Genomic_DNA"/>
</dbReference>
<dbReference type="SUPFAM" id="SSF52821">
    <property type="entry name" value="Rhodanese/Cell cycle control phosphatase"/>
    <property type="match status" value="1"/>
</dbReference>
<comment type="caution">
    <text evidence="2">The sequence shown here is derived from an EMBL/GenBank/DDBJ whole genome shotgun (WGS) entry which is preliminary data.</text>
</comment>